<comment type="catalytic activity">
    <reaction evidence="3">
        <text>UTP + H2O = UMP + diphosphate + H(+)</text>
        <dbReference type="Rhea" id="RHEA:29395"/>
        <dbReference type="ChEBI" id="CHEBI:15377"/>
        <dbReference type="ChEBI" id="CHEBI:15378"/>
        <dbReference type="ChEBI" id="CHEBI:33019"/>
        <dbReference type="ChEBI" id="CHEBI:46398"/>
        <dbReference type="ChEBI" id="CHEBI:57865"/>
        <dbReference type="EC" id="3.6.1.9"/>
    </reaction>
</comment>
<keyword evidence="3" id="KW-0963">Cytoplasm</keyword>
<evidence type="ECO:0000256" key="1">
    <source>
        <dbReference type="ARBA" id="ARBA00001968"/>
    </source>
</evidence>
<keyword evidence="4" id="KW-0812">Transmembrane</keyword>
<keyword evidence="3" id="KW-0546">Nucleotide metabolism</keyword>
<evidence type="ECO:0000256" key="2">
    <source>
        <dbReference type="ARBA" id="ARBA00022801"/>
    </source>
</evidence>
<protein>
    <recommendedName>
        <fullName evidence="3">dTTP/UTP pyrophosphatase</fullName>
        <shortName evidence="3">dTTPase/UTPase</shortName>
        <ecNumber evidence="3">3.6.1.9</ecNumber>
    </recommendedName>
    <alternativeName>
        <fullName evidence="3">Nucleoside triphosphate pyrophosphatase</fullName>
    </alternativeName>
    <alternativeName>
        <fullName evidence="3">Nucleotide pyrophosphatase</fullName>
        <shortName evidence="3">Nucleotide PPase</shortName>
    </alternativeName>
</protein>
<feature type="transmembrane region" description="Helical" evidence="4">
    <location>
        <begin position="210"/>
        <end position="233"/>
    </location>
</feature>
<dbReference type="EMBL" id="JBHTGQ010000024">
    <property type="protein sequence ID" value="MFC7750540.1"/>
    <property type="molecule type" value="Genomic_DNA"/>
</dbReference>
<reference evidence="6" key="1">
    <citation type="journal article" date="2019" name="Int. J. Syst. Evol. Microbiol.">
        <title>The Global Catalogue of Microorganisms (GCM) 10K type strain sequencing project: providing services to taxonomists for standard genome sequencing and annotation.</title>
        <authorList>
            <consortium name="The Broad Institute Genomics Platform"/>
            <consortium name="The Broad Institute Genome Sequencing Center for Infectious Disease"/>
            <person name="Wu L."/>
            <person name="Ma J."/>
        </authorList>
    </citation>
    <scope>NUCLEOTIDE SEQUENCE [LARGE SCALE GENOMIC DNA]</scope>
    <source>
        <strain evidence="6">JCM 18657</strain>
    </source>
</reference>
<keyword evidence="4" id="KW-1133">Transmembrane helix</keyword>
<feature type="site" description="Important for substrate specificity" evidence="3">
    <location>
        <position position="15"/>
    </location>
</feature>
<dbReference type="SUPFAM" id="SSF52972">
    <property type="entry name" value="ITPase-like"/>
    <property type="match status" value="1"/>
</dbReference>
<evidence type="ECO:0000256" key="3">
    <source>
        <dbReference type="HAMAP-Rule" id="MF_00528"/>
    </source>
</evidence>
<comment type="catalytic activity">
    <reaction evidence="3">
        <text>dTTP + H2O = dTMP + diphosphate + H(+)</text>
        <dbReference type="Rhea" id="RHEA:28534"/>
        <dbReference type="ChEBI" id="CHEBI:15377"/>
        <dbReference type="ChEBI" id="CHEBI:15378"/>
        <dbReference type="ChEBI" id="CHEBI:33019"/>
        <dbReference type="ChEBI" id="CHEBI:37568"/>
        <dbReference type="ChEBI" id="CHEBI:63528"/>
        <dbReference type="EC" id="3.6.1.9"/>
    </reaction>
</comment>
<dbReference type="Gene3D" id="3.90.950.10">
    <property type="match status" value="1"/>
</dbReference>
<gene>
    <name evidence="5" type="ORF">ACFQWB_11455</name>
</gene>
<comment type="caution">
    <text evidence="5">The sequence shown here is derived from an EMBL/GenBank/DDBJ whole genome shotgun (WGS) entry which is preliminary data.</text>
</comment>
<keyword evidence="6" id="KW-1185">Reference proteome</keyword>
<comment type="function">
    <text evidence="3">Nucleoside triphosphate pyrophosphatase that hydrolyzes dTTP and UTP. May have a dual role in cell division arrest and in preventing the incorporation of modified nucleotides into cellular nucleic acids.</text>
</comment>
<feature type="active site" description="Proton acceptor" evidence="3">
    <location>
        <position position="76"/>
    </location>
</feature>
<dbReference type="RefSeq" id="WP_138790099.1">
    <property type="nucleotide sequence ID" value="NZ_JBHTGQ010000024.1"/>
</dbReference>
<keyword evidence="2 3" id="KW-0378">Hydrolase</keyword>
<organism evidence="5 6">
    <name type="scientific">Paenibacillus thermoaerophilus</name>
    <dbReference type="NCBI Taxonomy" id="1215385"/>
    <lineage>
        <taxon>Bacteria</taxon>
        <taxon>Bacillati</taxon>
        <taxon>Bacillota</taxon>
        <taxon>Bacilli</taxon>
        <taxon>Bacillales</taxon>
        <taxon>Paenibacillaceae</taxon>
        <taxon>Paenibacillus</taxon>
    </lineage>
</organism>
<dbReference type="GO" id="GO:0016787">
    <property type="term" value="F:hydrolase activity"/>
    <property type="evidence" value="ECO:0007669"/>
    <property type="project" value="UniProtKB-KW"/>
</dbReference>
<comment type="subcellular location">
    <subcellularLocation>
        <location evidence="3">Cytoplasm</location>
    </subcellularLocation>
</comment>
<dbReference type="HAMAP" id="MF_00528">
    <property type="entry name" value="Maf"/>
    <property type="match status" value="1"/>
</dbReference>
<dbReference type="EC" id="3.6.1.9" evidence="3"/>
<proteinExistence type="inferred from homology"/>
<dbReference type="PANTHER" id="PTHR43213">
    <property type="entry name" value="BIFUNCTIONAL DTTP/UTP PYROPHOSPHATASE/METHYLTRANSFERASE PROTEIN-RELATED"/>
    <property type="match status" value="1"/>
</dbReference>
<evidence type="ECO:0000313" key="6">
    <source>
        <dbReference type="Proteomes" id="UP001596528"/>
    </source>
</evidence>
<sequence>MSTNPAIVLASSSPRRQELLRSLGLEFEVRPSGADESVEPGLPPEEIVESLAIRKALHVCGELRGEGRTGLVVGSDTIVVLDGQVLGKPADAEDAFRMLKLLQGRTHQVYTGVALLDAGGVRSEALGLGGRDGRTAVRFGDIGRYRIVPDSPAGRPEAAAGHTVSQVTFHPMSDEEIRSYVNTGEPLDKAGAYGVQGIGSVFIEKIEGDFYSIMGLPLNLLYQMLLMFGISLFNQS</sequence>
<keyword evidence="4" id="KW-0472">Membrane</keyword>
<evidence type="ECO:0000313" key="5">
    <source>
        <dbReference type="EMBL" id="MFC7750540.1"/>
    </source>
</evidence>
<dbReference type="Pfam" id="PF02545">
    <property type="entry name" value="Maf"/>
    <property type="match status" value="1"/>
</dbReference>
<comment type="similarity">
    <text evidence="3">Belongs to the Maf family. YhdE subfamily.</text>
</comment>
<evidence type="ECO:0000256" key="4">
    <source>
        <dbReference type="SAM" id="Phobius"/>
    </source>
</evidence>
<name>A0ABW2V541_9BACL</name>
<dbReference type="CDD" id="cd00555">
    <property type="entry name" value="Maf"/>
    <property type="match status" value="1"/>
</dbReference>
<dbReference type="PIRSF" id="PIRSF006305">
    <property type="entry name" value="Maf"/>
    <property type="match status" value="1"/>
</dbReference>
<feature type="site" description="Important for substrate specificity" evidence="3">
    <location>
        <position position="196"/>
    </location>
</feature>
<dbReference type="Proteomes" id="UP001596528">
    <property type="component" value="Unassembled WGS sequence"/>
</dbReference>
<dbReference type="InterPro" id="IPR003697">
    <property type="entry name" value="Maf-like"/>
</dbReference>
<feature type="site" description="Important for substrate specificity" evidence="3">
    <location>
        <position position="77"/>
    </location>
</feature>
<accession>A0ABW2V541</accession>
<comment type="cofactor">
    <cofactor evidence="1 3">
        <name>a divalent metal cation</name>
        <dbReference type="ChEBI" id="CHEBI:60240"/>
    </cofactor>
</comment>
<dbReference type="PANTHER" id="PTHR43213:SF5">
    <property type="entry name" value="BIFUNCTIONAL DTTP_UTP PYROPHOSPHATASE_METHYLTRANSFERASE PROTEIN-RELATED"/>
    <property type="match status" value="1"/>
</dbReference>
<comment type="caution">
    <text evidence="3">Lacks conserved residue(s) required for the propagation of feature annotation.</text>
</comment>
<dbReference type="InterPro" id="IPR029001">
    <property type="entry name" value="ITPase-like_fam"/>
</dbReference>